<dbReference type="GO" id="GO:0006391">
    <property type="term" value="P:transcription initiation at mitochondrial promoter"/>
    <property type="evidence" value="ECO:0007669"/>
    <property type="project" value="TreeGrafter"/>
</dbReference>
<dbReference type="PANTHER" id="PTHR11727">
    <property type="entry name" value="DIMETHYLADENOSINE TRANSFERASE"/>
    <property type="match status" value="1"/>
</dbReference>
<protein>
    <recommendedName>
        <fullName evidence="12">rRNA adenine N(6)-methyltransferase</fullName>
        <ecNumber evidence="12">2.1.1.-</ecNumber>
    </recommendedName>
</protein>
<comment type="caution">
    <text evidence="13">The sequence shown here is derived from an EMBL/GenBank/DDBJ whole genome shotgun (WGS) entry which is preliminary data.</text>
</comment>
<comment type="similarity">
    <text evidence="11 12">Belongs to the class I-like SAM-binding methyltransferase superfamily. rRNA adenine N(6)-methyltransferase family.</text>
</comment>
<dbReference type="OrthoDB" id="9895503at2759"/>
<comment type="caution">
    <text evidence="11">Lacks conserved residue(s) required for the propagation of feature annotation.</text>
</comment>
<keyword evidence="3 11" id="KW-0489">Methyltransferase</keyword>
<keyword evidence="5 11" id="KW-0949">S-adenosyl-L-methionine</keyword>
<feature type="binding site" evidence="11">
    <location>
        <position position="102"/>
    </location>
    <ligand>
        <name>S-adenosyl-L-methionine</name>
        <dbReference type="ChEBI" id="CHEBI:59789"/>
    </ligand>
</feature>
<feature type="binding site" evidence="11">
    <location>
        <position position="152"/>
    </location>
    <ligand>
        <name>S-adenosyl-L-methionine</name>
        <dbReference type="ChEBI" id="CHEBI:59789"/>
    </ligand>
</feature>
<reference evidence="13" key="1">
    <citation type="submission" date="2021-04" db="EMBL/GenBank/DDBJ databases">
        <authorList>
            <person name="Chebbi M.A.C M."/>
        </authorList>
    </citation>
    <scope>NUCLEOTIDE SEQUENCE</scope>
</reference>
<evidence type="ECO:0000256" key="1">
    <source>
        <dbReference type="ARBA" id="ARBA00004173"/>
    </source>
</evidence>
<dbReference type="GO" id="GO:0005759">
    <property type="term" value="C:mitochondrial matrix"/>
    <property type="evidence" value="ECO:0007669"/>
    <property type="project" value="TreeGrafter"/>
</dbReference>
<evidence type="ECO:0000256" key="7">
    <source>
        <dbReference type="ARBA" id="ARBA00022946"/>
    </source>
</evidence>
<evidence type="ECO:0000256" key="8">
    <source>
        <dbReference type="ARBA" id="ARBA00023015"/>
    </source>
</evidence>
<dbReference type="PIRSF" id="PIRSF027833">
    <property type="entry name" value="MtTFB2"/>
    <property type="match status" value="1"/>
</dbReference>
<evidence type="ECO:0000256" key="6">
    <source>
        <dbReference type="ARBA" id="ARBA00022884"/>
    </source>
</evidence>
<accession>A0A8J2MSD6</accession>
<dbReference type="SUPFAM" id="SSF53335">
    <property type="entry name" value="S-adenosyl-L-methionine-dependent methyltransferases"/>
    <property type="match status" value="1"/>
</dbReference>
<dbReference type="EC" id="2.1.1.-" evidence="12"/>
<evidence type="ECO:0000313" key="13">
    <source>
        <dbReference type="EMBL" id="CAG5107376.1"/>
    </source>
</evidence>
<evidence type="ECO:0000256" key="2">
    <source>
        <dbReference type="ARBA" id="ARBA00022552"/>
    </source>
</evidence>
<keyword evidence="9" id="KW-0496">Mitochondrion</keyword>
<keyword evidence="7" id="KW-0809">Transit peptide</keyword>
<dbReference type="InterPro" id="IPR001737">
    <property type="entry name" value="KsgA/Erm"/>
</dbReference>
<proteinExistence type="inferred from homology"/>
<keyword evidence="10" id="KW-0804">Transcription</keyword>
<dbReference type="GO" id="GO:0034246">
    <property type="term" value="F:mitochondrial transcription factor activity"/>
    <property type="evidence" value="ECO:0007669"/>
    <property type="project" value="TreeGrafter"/>
</dbReference>
<evidence type="ECO:0000313" key="14">
    <source>
        <dbReference type="Proteomes" id="UP000786811"/>
    </source>
</evidence>
<evidence type="ECO:0000256" key="10">
    <source>
        <dbReference type="ARBA" id="ARBA00023163"/>
    </source>
</evidence>
<evidence type="ECO:0000256" key="11">
    <source>
        <dbReference type="PROSITE-ProRule" id="PRU01026"/>
    </source>
</evidence>
<dbReference type="EMBL" id="CAJNRD030001124">
    <property type="protein sequence ID" value="CAG5107376.1"/>
    <property type="molecule type" value="Genomic_DNA"/>
</dbReference>
<dbReference type="Proteomes" id="UP000786811">
    <property type="component" value="Unassembled WGS sequence"/>
</dbReference>
<dbReference type="PANTHER" id="PTHR11727:SF13">
    <property type="entry name" value="DIMETHYLADENOSINE TRANSFERASE 2, MITOCHONDRIAL"/>
    <property type="match status" value="1"/>
</dbReference>
<feature type="binding site" evidence="11">
    <location>
        <position position="195"/>
    </location>
    <ligand>
        <name>S-adenosyl-L-methionine</name>
        <dbReference type="ChEBI" id="CHEBI:59789"/>
    </ligand>
</feature>
<gene>
    <name evidence="13" type="ORF">HICCMSTLAB_LOCUS12718</name>
</gene>
<comment type="subcellular location">
    <subcellularLocation>
        <location evidence="1">Mitochondrion</location>
    </subcellularLocation>
</comment>
<keyword evidence="6 11" id="KW-0694">RNA-binding</keyword>
<dbReference type="GO" id="GO:0003723">
    <property type="term" value="F:RNA binding"/>
    <property type="evidence" value="ECO:0007669"/>
    <property type="project" value="UniProtKB-UniRule"/>
</dbReference>
<keyword evidence="8" id="KW-0805">Transcription regulation</keyword>
<organism evidence="13 14">
    <name type="scientific">Cotesia congregata</name>
    <name type="common">Parasitoid wasp</name>
    <name type="synonym">Apanteles congregatus</name>
    <dbReference type="NCBI Taxonomy" id="51543"/>
    <lineage>
        <taxon>Eukaryota</taxon>
        <taxon>Metazoa</taxon>
        <taxon>Ecdysozoa</taxon>
        <taxon>Arthropoda</taxon>
        <taxon>Hexapoda</taxon>
        <taxon>Insecta</taxon>
        <taxon>Pterygota</taxon>
        <taxon>Neoptera</taxon>
        <taxon>Endopterygota</taxon>
        <taxon>Hymenoptera</taxon>
        <taxon>Apocrita</taxon>
        <taxon>Ichneumonoidea</taxon>
        <taxon>Braconidae</taxon>
        <taxon>Microgastrinae</taxon>
        <taxon>Cotesia</taxon>
    </lineage>
</organism>
<evidence type="ECO:0000256" key="5">
    <source>
        <dbReference type="ARBA" id="ARBA00022691"/>
    </source>
</evidence>
<dbReference type="PROSITE" id="PS51689">
    <property type="entry name" value="SAM_RNA_A_N6_MT"/>
    <property type="match status" value="1"/>
</dbReference>
<dbReference type="Pfam" id="PF00398">
    <property type="entry name" value="RrnaAD"/>
    <property type="match status" value="1"/>
</dbReference>
<dbReference type="InterPro" id="IPR029063">
    <property type="entry name" value="SAM-dependent_MTases_sf"/>
</dbReference>
<evidence type="ECO:0000256" key="9">
    <source>
        <dbReference type="ARBA" id="ARBA00023128"/>
    </source>
</evidence>
<keyword evidence="2 12" id="KW-0698">rRNA processing</keyword>
<keyword evidence="4 11" id="KW-0808">Transferase</keyword>
<dbReference type="Gene3D" id="3.40.50.150">
    <property type="entry name" value="Vaccinia Virus protein VP39"/>
    <property type="match status" value="1"/>
</dbReference>
<name>A0A8J2MSD6_COTCN</name>
<evidence type="ECO:0000256" key="12">
    <source>
        <dbReference type="RuleBase" id="RU362106"/>
    </source>
</evidence>
<evidence type="ECO:0000256" key="3">
    <source>
        <dbReference type="ARBA" id="ARBA00022603"/>
    </source>
</evidence>
<sequence length="419" mass="48940">MSVKMKTNMFFRMFVTKTKYLAQKELRLLDNDQIETSQKLPFNEDTDLEVNKSDDLDEEVSLGNIKGNAKVIKALKDMGDVDVNRIPQICLSKVQSPKLLYLLNKNTAKDLASIIANDIIQSNVPVVEVNSGPGFLTEELLKAGVPRIYMNEKYEEFYWYLEPLLKKYGKRLSLRKYNLLQLSFIQSSDNRIIGNKMQDIFGGIDTKQWDQEPSMQIISIVPNKPFLYSVQYSMIDQYLSSFGRIILYIVTKPSIAKVFEDIPDSSLHKPRNIFLQTMFDSKVLGSLPRASFFPFNSNTKKKRPNLKLYIDDNEKMSVMRLEAKKDFLSDDFTKHDALMFLYFLKSHMRRRDARIIPELEKLMPGCGRQLIRHNLNIYSRFSELSSYQLFILFKIIKSWAQFENSSFVEDLKFRFEQET</sequence>
<dbReference type="AlphaFoldDB" id="A0A8J2MSD6"/>
<keyword evidence="14" id="KW-1185">Reference proteome</keyword>
<evidence type="ECO:0000256" key="4">
    <source>
        <dbReference type="ARBA" id="ARBA00022679"/>
    </source>
</evidence>
<dbReference type="GO" id="GO:0000179">
    <property type="term" value="F:rRNA (adenine-N6,N6-)-dimethyltransferase activity"/>
    <property type="evidence" value="ECO:0007669"/>
    <property type="project" value="UniProtKB-UniRule"/>
</dbReference>